<sequence>MSAVTVARTQGLFHLVGGGWPPLHPRSFEWVFGPKTDVRLQRATAGLLATTGWSLLRTGPAPESLGQARRAGVGSAVTLPAVDLVYVPLGRIRPTYLLDAAMQAGRPVAWWRYGRPGCGKPRGSARSAPRPR</sequence>
<keyword evidence="2" id="KW-1185">Reference proteome</keyword>
<dbReference type="AlphaFoldDB" id="A0A101QBJ3"/>
<organism evidence="1 2">
    <name type="scientific">Streptomyces corchorusii</name>
    <name type="common">Streptomyces chibaensis</name>
    <dbReference type="NCBI Taxonomy" id="1903"/>
    <lineage>
        <taxon>Bacteria</taxon>
        <taxon>Bacillati</taxon>
        <taxon>Actinomycetota</taxon>
        <taxon>Actinomycetes</taxon>
        <taxon>Kitasatosporales</taxon>
        <taxon>Streptomycetaceae</taxon>
        <taxon>Streptomyces</taxon>
    </lineage>
</organism>
<reference evidence="1 2" key="1">
    <citation type="submission" date="2015-10" db="EMBL/GenBank/DDBJ databases">
        <title>Draft genome sequence of Streptomyces corchorusii DSM 40340, type strain for the species Streptomyces corchorusii.</title>
        <authorList>
            <person name="Ruckert C."/>
            <person name="Winkler A."/>
            <person name="Kalinowski J."/>
            <person name="Kampfer P."/>
            <person name="Glaeser S."/>
        </authorList>
    </citation>
    <scope>NUCLEOTIDE SEQUENCE [LARGE SCALE GENOMIC DNA]</scope>
    <source>
        <strain evidence="1 2">DSM 40340</strain>
    </source>
</reference>
<comment type="caution">
    <text evidence="1">The sequence shown here is derived from an EMBL/GenBank/DDBJ whole genome shotgun (WGS) entry which is preliminary data.</text>
</comment>
<dbReference type="Proteomes" id="UP000053398">
    <property type="component" value="Unassembled WGS sequence"/>
</dbReference>
<accession>A0A101QBJ3</accession>
<name>A0A101QBJ3_STRCK</name>
<proteinExistence type="predicted"/>
<evidence type="ECO:0000313" key="1">
    <source>
        <dbReference type="EMBL" id="KUN26944.1"/>
    </source>
</evidence>
<gene>
    <name evidence="1" type="ORF">AQJ11_16830</name>
</gene>
<protein>
    <submittedName>
        <fullName evidence="1">Uncharacterized protein</fullName>
    </submittedName>
</protein>
<dbReference type="EMBL" id="LMWP01000017">
    <property type="protein sequence ID" value="KUN26944.1"/>
    <property type="molecule type" value="Genomic_DNA"/>
</dbReference>
<dbReference type="RefSeq" id="WP_059263601.1">
    <property type="nucleotide sequence ID" value="NZ_KQ948356.1"/>
</dbReference>
<evidence type="ECO:0000313" key="2">
    <source>
        <dbReference type="Proteomes" id="UP000053398"/>
    </source>
</evidence>